<dbReference type="SMART" id="SM00355">
    <property type="entry name" value="ZnF_C2H2"/>
    <property type="match status" value="2"/>
</dbReference>
<dbReference type="Proteomes" id="UP000440578">
    <property type="component" value="Unassembled WGS sequence"/>
</dbReference>
<evidence type="ECO:0000256" key="3">
    <source>
        <dbReference type="ARBA" id="ARBA00022833"/>
    </source>
</evidence>
<comment type="caution">
    <text evidence="11">The sequence shown here is derived from an EMBL/GenBank/DDBJ whole genome shotgun (WGS) entry which is preliminary data.</text>
</comment>
<feature type="compositionally biased region" description="Acidic residues" evidence="9">
    <location>
        <begin position="225"/>
        <end position="234"/>
    </location>
</feature>
<dbReference type="InterPro" id="IPR013087">
    <property type="entry name" value="Znf_C2H2_type"/>
</dbReference>
<name>A0A6A4W4Z5_AMPAM</name>
<proteinExistence type="predicted"/>
<reference evidence="11 12" key="1">
    <citation type="submission" date="2019-07" db="EMBL/GenBank/DDBJ databases">
        <title>Draft genome assembly of a fouling barnacle, Amphibalanus amphitrite (Darwin, 1854): The first reference genome for Thecostraca.</title>
        <authorList>
            <person name="Kim W."/>
        </authorList>
    </citation>
    <scope>NUCLEOTIDE SEQUENCE [LARGE SCALE GENOMIC DNA]</scope>
    <source>
        <strain evidence="11">SNU_AA5</strain>
        <tissue evidence="11">Soma without cirri and trophi</tissue>
    </source>
</reference>
<feature type="domain" description="Nuclear receptor" evidence="10">
    <location>
        <begin position="397"/>
        <end position="484"/>
    </location>
</feature>
<feature type="region of interest" description="Disordered" evidence="9">
    <location>
        <begin position="326"/>
        <end position="393"/>
    </location>
</feature>
<evidence type="ECO:0000256" key="2">
    <source>
        <dbReference type="ARBA" id="ARBA00022771"/>
    </source>
</evidence>
<feature type="compositionally biased region" description="Pro residues" evidence="9">
    <location>
        <begin position="241"/>
        <end position="267"/>
    </location>
</feature>
<feature type="region of interest" description="Disordered" evidence="9">
    <location>
        <begin position="178"/>
        <end position="284"/>
    </location>
</feature>
<evidence type="ECO:0000259" key="10">
    <source>
        <dbReference type="PROSITE" id="PS51030"/>
    </source>
</evidence>
<dbReference type="OrthoDB" id="308383at2759"/>
<keyword evidence="4" id="KW-0805">Transcription regulation</keyword>
<evidence type="ECO:0000313" key="12">
    <source>
        <dbReference type="Proteomes" id="UP000440578"/>
    </source>
</evidence>
<evidence type="ECO:0000256" key="1">
    <source>
        <dbReference type="ARBA" id="ARBA00022723"/>
    </source>
</evidence>
<dbReference type="GO" id="GO:0032259">
    <property type="term" value="P:methylation"/>
    <property type="evidence" value="ECO:0007669"/>
    <property type="project" value="UniProtKB-KW"/>
</dbReference>
<dbReference type="InterPro" id="IPR001628">
    <property type="entry name" value="Znf_hrmn_rcpt"/>
</dbReference>
<keyword evidence="1" id="KW-0479">Metal-binding</keyword>
<dbReference type="InterPro" id="IPR013088">
    <property type="entry name" value="Znf_NHR/GATA"/>
</dbReference>
<dbReference type="GO" id="GO:0043565">
    <property type="term" value="F:sequence-specific DNA binding"/>
    <property type="evidence" value="ECO:0007669"/>
    <property type="project" value="InterPro"/>
</dbReference>
<keyword evidence="7" id="KW-0675">Receptor</keyword>
<feature type="compositionally biased region" description="Basic residues" evidence="9">
    <location>
        <begin position="369"/>
        <end position="380"/>
    </location>
</feature>
<keyword evidence="5" id="KW-0238">DNA-binding</keyword>
<keyword evidence="11" id="KW-0489">Methyltransferase</keyword>
<dbReference type="EMBL" id="VIIS01001067">
    <property type="protein sequence ID" value="KAF0302386.1"/>
    <property type="molecule type" value="Genomic_DNA"/>
</dbReference>
<organism evidence="11 12">
    <name type="scientific">Amphibalanus amphitrite</name>
    <name type="common">Striped barnacle</name>
    <name type="synonym">Balanus amphitrite</name>
    <dbReference type="NCBI Taxonomy" id="1232801"/>
    <lineage>
        <taxon>Eukaryota</taxon>
        <taxon>Metazoa</taxon>
        <taxon>Ecdysozoa</taxon>
        <taxon>Arthropoda</taxon>
        <taxon>Crustacea</taxon>
        <taxon>Multicrustacea</taxon>
        <taxon>Cirripedia</taxon>
        <taxon>Thoracica</taxon>
        <taxon>Thoracicalcarea</taxon>
        <taxon>Balanomorpha</taxon>
        <taxon>Balanoidea</taxon>
        <taxon>Balanidae</taxon>
        <taxon>Amphibalaninae</taxon>
        <taxon>Amphibalanus</taxon>
    </lineage>
</organism>
<evidence type="ECO:0000256" key="4">
    <source>
        <dbReference type="ARBA" id="ARBA00023015"/>
    </source>
</evidence>
<sequence>MEMSEVTVSLSAGQARRLERLSTDHGPGYMDHLLDVVTPFIENDGAPTEPPPIDEWIPKIGIDAVNRSVEIDVGSQVVVVNLADFYKKRDAAQLLGSRSESATPAIPADPATSALHLLAATATQEAGAGPKFTCVLCHAVCPSVAALRLHGAAAHCARLSVCRRCGLSYLTQRELDRHPCEEERRERQERRRELEEERERLERQKVPPLLVRPSKNDRVRRLEDTSSEDSDEPEEPARRWPSPPHSRPVAHRPPPAAPAPRPPPPKASPAAAQARRPAPPNGKKEAYVCRVCHSKFRDPKSVLNHLKQFHPEHARKAWNKFQDNLKNRQSGAAPPPAAGRGAGGGDNTFAVRSVAPMKLKLSRSAQQQRMHHAPPQRRPHSPPAPSSEPTGPPSPGFVTCGVCGGTKYYTHTASCKLDGSYACEPCRKFVSRLMPHQSVQCLLGLGRCHIPAVAPRHSAEARCRACWLKKCLLAFNMTPERHNKLRHLLPPSIARDVPEAAHKPFQQTGRCELDEP</sequence>
<evidence type="ECO:0000256" key="6">
    <source>
        <dbReference type="ARBA" id="ARBA00023163"/>
    </source>
</evidence>
<dbReference type="Gene3D" id="3.30.50.10">
    <property type="entry name" value="Erythroid Transcription Factor GATA-1, subunit A"/>
    <property type="match status" value="1"/>
</dbReference>
<feature type="compositionally biased region" description="Pro residues" evidence="9">
    <location>
        <begin position="381"/>
        <end position="393"/>
    </location>
</feature>
<keyword evidence="2" id="KW-0863">Zinc-finger</keyword>
<dbReference type="AlphaFoldDB" id="A0A6A4W4Z5"/>
<keyword evidence="6" id="KW-0804">Transcription</keyword>
<dbReference type="GO" id="GO:0008168">
    <property type="term" value="F:methyltransferase activity"/>
    <property type="evidence" value="ECO:0007669"/>
    <property type="project" value="UniProtKB-KW"/>
</dbReference>
<evidence type="ECO:0000256" key="8">
    <source>
        <dbReference type="ARBA" id="ARBA00023242"/>
    </source>
</evidence>
<gene>
    <name evidence="11" type="primary">trx_2</name>
    <name evidence="11" type="ORF">FJT64_025523</name>
</gene>
<keyword evidence="11" id="KW-0808">Transferase</keyword>
<dbReference type="PROSITE" id="PS00028">
    <property type="entry name" value="ZINC_FINGER_C2H2_1"/>
    <property type="match status" value="1"/>
</dbReference>
<keyword evidence="3" id="KW-0862">Zinc</keyword>
<keyword evidence="12" id="KW-1185">Reference proteome</keyword>
<dbReference type="GO" id="GO:0008270">
    <property type="term" value="F:zinc ion binding"/>
    <property type="evidence" value="ECO:0007669"/>
    <property type="project" value="UniProtKB-KW"/>
</dbReference>
<feature type="compositionally biased region" description="Basic and acidic residues" evidence="9">
    <location>
        <begin position="178"/>
        <end position="205"/>
    </location>
</feature>
<evidence type="ECO:0000256" key="9">
    <source>
        <dbReference type="SAM" id="MobiDB-lite"/>
    </source>
</evidence>
<dbReference type="PROSITE" id="PS51030">
    <property type="entry name" value="NUCLEAR_REC_DBD_2"/>
    <property type="match status" value="1"/>
</dbReference>
<evidence type="ECO:0000256" key="7">
    <source>
        <dbReference type="ARBA" id="ARBA00023170"/>
    </source>
</evidence>
<evidence type="ECO:0000313" key="11">
    <source>
        <dbReference type="EMBL" id="KAF0302386.1"/>
    </source>
</evidence>
<accession>A0A6A4W4Z5</accession>
<feature type="compositionally biased region" description="Basic and acidic residues" evidence="9">
    <location>
        <begin position="214"/>
        <end position="224"/>
    </location>
</feature>
<dbReference type="GO" id="GO:0003700">
    <property type="term" value="F:DNA-binding transcription factor activity"/>
    <property type="evidence" value="ECO:0007669"/>
    <property type="project" value="InterPro"/>
</dbReference>
<keyword evidence="8" id="KW-0539">Nucleus</keyword>
<protein>
    <submittedName>
        <fullName evidence="11">Histone-lysine N-methyltransferase trithorax</fullName>
    </submittedName>
</protein>
<evidence type="ECO:0000256" key="5">
    <source>
        <dbReference type="ARBA" id="ARBA00023125"/>
    </source>
</evidence>